<dbReference type="Pfam" id="PF24471">
    <property type="entry name" value="KH_DEAH11"/>
    <property type="match status" value="1"/>
</dbReference>
<dbReference type="PANTHER" id="PTHR18934:SF99">
    <property type="entry name" value="ATP-DEPENDENT RNA HELICASE DHX37-RELATED"/>
    <property type="match status" value="1"/>
</dbReference>
<protein>
    <recommendedName>
        <fullName evidence="11">RING-type domain-containing protein</fullName>
    </recommendedName>
</protein>
<evidence type="ECO:0000256" key="2">
    <source>
        <dbReference type="ARBA" id="ARBA00022723"/>
    </source>
</evidence>
<evidence type="ECO:0000313" key="12">
    <source>
        <dbReference type="EMBL" id="CDW34883.1"/>
    </source>
</evidence>
<dbReference type="PROSITE" id="PS51873">
    <property type="entry name" value="TRIAD"/>
    <property type="match status" value="1"/>
</dbReference>
<dbReference type="InterPro" id="IPR056245">
    <property type="entry name" value="KH_DEAH11/12"/>
</dbReference>
<evidence type="ECO:0000256" key="7">
    <source>
        <dbReference type="ARBA" id="ARBA00022801"/>
    </source>
</evidence>
<dbReference type="Pfam" id="PF01485">
    <property type="entry name" value="IBR"/>
    <property type="match status" value="1"/>
</dbReference>
<keyword evidence="7" id="KW-0378">Hydrolase</keyword>
<evidence type="ECO:0000256" key="5">
    <source>
        <dbReference type="ARBA" id="ARBA00022771"/>
    </source>
</evidence>
<evidence type="ECO:0000256" key="1">
    <source>
        <dbReference type="ARBA" id="ARBA00022679"/>
    </source>
</evidence>
<reference evidence="12" key="1">
    <citation type="submission" date="2014-05" db="EMBL/GenBank/DDBJ databases">
        <authorList>
            <person name="Chronopoulou M."/>
        </authorList>
    </citation>
    <scope>NUCLEOTIDE SEQUENCE</scope>
    <source>
        <tissue evidence="12">Whole organism</tissue>
    </source>
</reference>
<keyword evidence="5" id="KW-0863">Zinc-finger</keyword>
<keyword evidence="10" id="KW-0067">ATP-binding</keyword>
<keyword evidence="8" id="KW-0347">Helicase</keyword>
<keyword evidence="4" id="KW-0547">Nucleotide-binding</keyword>
<dbReference type="Gene3D" id="1.20.120.1750">
    <property type="match status" value="1"/>
</dbReference>
<dbReference type="GO" id="GO:0005524">
    <property type="term" value="F:ATP binding"/>
    <property type="evidence" value="ECO:0007669"/>
    <property type="project" value="UniProtKB-KW"/>
</dbReference>
<keyword evidence="1" id="KW-0808">Transferase</keyword>
<dbReference type="GO" id="GO:0016740">
    <property type="term" value="F:transferase activity"/>
    <property type="evidence" value="ECO:0007669"/>
    <property type="project" value="UniProtKB-KW"/>
</dbReference>
<accession>A0A0K2U9I1</accession>
<evidence type="ECO:0000256" key="3">
    <source>
        <dbReference type="ARBA" id="ARBA00022737"/>
    </source>
</evidence>
<dbReference type="GO" id="GO:0016787">
    <property type="term" value="F:hydrolase activity"/>
    <property type="evidence" value="ECO:0007669"/>
    <property type="project" value="UniProtKB-KW"/>
</dbReference>
<keyword evidence="9" id="KW-0862">Zinc</keyword>
<dbReference type="Pfam" id="PF26200">
    <property type="entry name" value="Rcat_RNF216"/>
    <property type="match status" value="1"/>
</dbReference>
<dbReference type="AlphaFoldDB" id="A0A0K2U9I1"/>
<evidence type="ECO:0000256" key="10">
    <source>
        <dbReference type="ARBA" id="ARBA00022840"/>
    </source>
</evidence>
<dbReference type="GO" id="GO:0004386">
    <property type="term" value="F:helicase activity"/>
    <property type="evidence" value="ECO:0007669"/>
    <property type="project" value="UniProtKB-KW"/>
</dbReference>
<dbReference type="InterPro" id="IPR007502">
    <property type="entry name" value="Helicase-assoc_dom"/>
</dbReference>
<dbReference type="EMBL" id="HACA01017522">
    <property type="protein sequence ID" value="CDW34883.1"/>
    <property type="molecule type" value="Transcribed_RNA"/>
</dbReference>
<proteinExistence type="predicted"/>
<dbReference type="Gene3D" id="1.20.120.1080">
    <property type="match status" value="1"/>
</dbReference>
<dbReference type="SUPFAM" id="SSF57850">
    <property type="entry name" value="RING/U-box"/>
    <property type="match status" value="1"/>
</dbReference>
<keyword evidence="6" id="KW-0833">Ubl conjugation pathway</keyword>
<keyword evidence="3" id="KW-0677">Repeat</keyword>
<dbReference type="SMART" id="SM00847">
    <property type="entry name" value="HA2"/>
    <property type="match status" value="1"/>
</dbReference>
<keyword evidence="2" id="KW-0479">Metal-binding</keyword>
<dbReference type="InterPro" id="IPR044066">
    <property type="entry name" value="TRIAD_supradom"/>
</dbReference>
<evidence type="ECO:0000256" key="9">
    <source>
        <dbReference type="ARBA" id="ARBA00022833"/>
    </source>
</evidence>
<evidence type="ECO:0000256" key="4">
    <source>
        <dbReference type="ARBA" id="ARBA00022741"/>
    </source>
</evidence>
<sequence length="982" mass="112568">SLLSLFDLGFSSPSSFHFIDPPDPAAIKVGITSLVSLNALDEIKTVEEGNVSYQLTTIGHKMAKFNIDPRLSHLIVNTIELERDYIYEILVICGMVSFGGNIFYRYGNIEAADIQKLKFCHPSGDFITMLEAYKRWIIVPNNEQRVWSKKNFVSPKALLSVRKFVSRSIKQIEKTYRSYNFANLKSLNFNHTNCYDTILKLIYNSFKRSVGIFAGHYKTGYLSPVTCEKMVLHGSSSINKLSCELPQYICFDKVMTTTKTFIFHASAVKPEWIEDKDSLYTQFVKSSMVEHYTDFPKLGSKFLRYKIIRNIKSETPRLQESIKNNSLVKQVTSFYDIYVHIERGQIDACCHPENKSILITLLNEIIENNVQMAKSEHMEIPVFGTKIFINLGLFGIVSEITIPGNFLSITLPLYNYSPDEVKEWVEMITALNSMPQFQLNVRNPYEPELVFTAIDDAKKAFQLISQISLDFKPKWVRNKSKSSSLSFYIFLNMNSSGRFRTELIKCVEDLLGDTLKQNMGLSVIDNTKKKGKDEVLIETYSLYFANQVMEKISTQKMKYHSNVSLKSSWTVPNKVIHLLKKEITKLFKSDCKFDPRERNTRVEVFKKQLSFPLKQDDLWNEEECSSLLQGVPFSRAEVPVLFHCYSHQENLGKVEKNCQVAIVEDIISQDYSLRIFGYPSATEKAIEEIERCLDNLQIINTDISFDKCKGRAGVLLQFLKIYGTNLFKLKNKKGITSVDIKLSEKVIRICGEKQVIPKIEAEIQKVIDNCPDIENIDEDDVCSICYLVPERNDMYRFDLCGHLVCHHECLKLLMSTSEFPLVCPREECDVGITVQDMCVAFNIGNKVKRVFALNCFNHFMANNTKNYSHCPSINCMGVYKITKESTNIATCEECFKDICTRCKVEYHKDITCDMFQRGEKNDIKELIRKGVLKLCPNCKAPIEKNGGCLLISCRCGACLCWFCMIDFLSASAVYSHKCHVPR</sequence>
<dbReference type="PANTHER" id="PTHR18934">
    <property type="entry name" value="ATP-DEPENDENT RNA HELICASE"/>
    <property type="match status" value="1"/>
</dbReference>
<feature type="non-terminal residue" evidence="12">
    <location>
        <position position="1"/>
    </location>
</feature>
<dbReference type="GO" id="GO:0003723">
    <property type="term" value="F:RNA binding"/>
    <property type="evidence" value="ECO:0007669"/>
    <property type="project" value="TreeGrafter"/>
</dbReference>
<dbReference type="OrthoDB" id="1431934at2759"/>
<feature type="domain" description="RING-type" evidence="11">
    <location>
        <begin position="778"/>
        <end position="982"/>
    </location>
</feature>
<dbReference type="GO" id="GO:0008270">
    <property type="term" value="F:zinc ion binding"/>
    <property type="evidence" value="ECO:0007669"/>
    <property type="project" value="UniProtKB-KW"/>
</dbReference>
<evidence type="ECO:0000256" key="8">
    <source>
        <dbReference type="ARBA" id="ARBA00022806"/>
    </source>
</evidence>
<evidence type="ECO:0000259" key="11">
    <source>
        <dbReference type="PROSITE" id="PS51873"/>
    </source>
</evidence>
<name>A0A0K2U9I1_LEPSM</name>
<evidence type="ECO:0000256" key="6">
    <source>
        <dbReference type="ARBA" id="ARBA00022786"/>
    </source>
</evidence>
<organism evidence="12">
    <name type="scientific">Lepeophtheirus salmonis</name>
    <name type="common">Salmon louse</name>
    <name type="synonym">Caligus salmonis</name>
    <dbReference type="NCBI Taxonomy" id="72036"/>
    <lineage>
        <taxon>Eukaryota</taxon>
        <taxon>Metazoa</taxon>
        <taxon>Ecdysozoa</taxon>
        <taxon>Arthropoda</taxon>
        <taxon>Crustacea</taxon>
        <taxon>Multicrustacea</taxon>
        <taxon>Hexanauplia</taxon>
        <taxon>Copepoda</taxon>
        <taxon>Siphonostomatoida</taxon>
        <taxon>Caligidae</taxon>
        <taxon>Lepeophtheirus</taxon>
    </lineage>
</organism>
<dbReference type="InterPro" id="IPR002867">
    <property type="entry name" value="IBR_dom"/>
</dbReference>
<dbReference type="CDD" id="cd20335">
    <property type="entry name" value="BRcat_RBR"/>
    <property type="match status" value="1"/>
</dbReference>